<sequence length="158" mass="17471">MFKLLQSIGQRRDAQPLSSEPAPSEILALRPLSALARLKSAEGGPLLQMRHKAAFEQLARDFRAGFVTAPAGTDWRAFGADGNPARLRVDEPMFRLKARAAYEGAICHLGHQSGDMIRRLMQEGLTLPVLERDYSLPRGQGKVSVRDALERLAVYYGI</sequence>
<dbReference type="EMBL" id="BMZB01000001">
    <property type="protein sequence ID" value="GGZ20355.1"/>
    <property type="molecule type" value="Genomic_DNA"/>
</dbReference>
<evidence type="ECO:0000313" key="4">
    <source>
        <dbReference type="Proteomes" id="UP000662572"/>
    </source>
</evidence>
<gene>
    <name evidence="3" type="ORF">GCM10011273_01170</name>
</gene>
<reference evidence="3" key="1">
    <citation type="journal article" date="2014" name="Int. J. Syst. Evol. Microbiol.">
        <title>Complete genome sequence of Corynebacterium casei LMG S-19264T (=DSM 44701T), isolated from a smear-ripened cheese.</title>
        <authorList>
            <consortium name="US DOE Joint Genome Institute (JGI-PGF)"/>
            <person name="Walter F."/>
            <person name="Albersmeier A."/>
            <person name="Kalinowski J."/>
            <person name="Ruckert C."/>
        </authorList>
    </citation>
    <scope>NUCLEOTIDE SEQUENCE</scope>
    <source>
        <strain evidence="3">KCTC 32296</strain>
    </source>
</reference>
<evidence type="ECO:0000259" key="2">
    <source>
        <dbReference type="Pfam" id="PF20057"/>
    </source>
</evidence>
<accession>A0A918PRJ4</accession>
<dbReference type="Proteomes" id="UP000662572">
    <property type="component" value="Unassembled WGS sequence"/>
</dbReference>
<keyword evidence="4" id="KW-1185">Reference proteome</keyword>
<dbReference type="Pfam" id="PF20057">
    <property type="entry name" value="DUF6456"/>
    <property type="match status" value="1"/>
</dbReference>
<dbReference type="InterPro" id="IPR045599">
    <property type="entry name" value="DUF6456"/>
</dbReference>
<comment type="caution">
    <text evidence="3">The sequence shown here is derived from an EMBL/GenBank/DDBJ whole genome shotgun (WGS) entry which is preliminary data.</text>
</comment>
<protein>
    <recommendedName>
        <fullName evidence="2">DUF6456 domain-containing protein</fullName>
    </recommendedName>
</protein>
<name>A0A918PRJ4_9CAUL</name>
<dbReference type="AlphaFoldDB" id="A0A918PRJ4"/>
<feature type="region of interest" description="Disordered" evidence="1">
    <location>
        <begin position="1"/>
        <end position="22"/>
    </location>
</feature>
<proteinExistence type="predicted"/>
<organism evidence="3 4">
    <name type="scientific">Asticcacaulis endophyticus</name>
    <dbReference type="NCBI Taxonomy" id="1395890"/>
    <lineage>
        <taxon>Bacteria</taxon>
        <taxon>Pseudomonadati</taxon>
        <taxon>Pseudomonadota</taxon>
        <taxon>Alphaproteobacteria</taxon>
        <taxon>Caulobacterales</taxon>
        <taxon>Caulobacteraceae</taxon>
        <taxon>Asticcacaulis</taxon>
    </lineage>
</organism>
<dbReference type="RefSeq" id="WP_189484441.1">
    <property type="nucleotide sequence ID" value="NZ_BMZB01000001.1"/>
</dbReference>
<evidence type="ECO:0000313" key="3">
    <source>
        <dbReference type="EMBL" id="GGZ20355.1"/>
    </source>
</evidence>
<reference evidence="3" key="2">
    <citation type="submission" date="2020-09" db="EMBL/GenBank/DDBJ databases">
        <authorList>
            <person name="Sun Q."/>
            <person name="Kim S."/>
        </authorList>
    </citation>
    <scope>NUCLEOTIDE SEQUENCE</scope>
    <source>
        <strain evidence="3">KCTC 32296</strain>
    </source>
</reference>
<feature type="domain" description="DUF6456" evidence="2">
    <location>
        <begin position="30"/>
        <end position="157"/>
    </location>
</feature>
<evidence type="ECO:0000256" key="1">
    <source>
        <dbReference type="SAM" id="MobiDB-lite"/>
    </source>
</evidence>